<dbReference type="PRINTS" id="PR00364">
    <property type="entry name" value="DISEASERSIST"/>
</dbReference>
<dbReference type="FunFam" id="3.40.50.10140:FF:000007">
    <property type="entry name" value="Disease resistance protein (TIR-NBS-LRR class)"/>
    <property type="match status" value="1"/>
</dbReference>
<keyword evidence="5" id="KW-0520">NAD</keyword>
<dbReference type="InterPro" id="IPR001611">
    <property type="entry name" value="Leu-rich_rpt"/>
</dbReference>
<dbReference type="Gene3D" id="3.40.50.300">
    <property type="entry name" value="P-loop containing nucleotide triphosphate hydrolases"/>
    <property type="match status" value="1"/>
</dbReference>
<evidence type="ECO:0000256" key="5">
    <source>
        <dbReference type="ARBA" id="ARBA00023027"/>
    </source>
</evidence>
<evidence type="ECO:0000256" key="7">
    <source>
        <dbReference type="SAM" id="MobiDB-lite"/>
    </source>
</evidence>
<dbReference type="InterPro" id="IPR027417">
    <property type="entry name" value="P-loop_NTPase"/>
</dbReference>
<evidence type="ECO:0000313" key="9">
    <source>
        <dbReference type="EMBL" id="PWA82503.1"/>
    </source>
</evidence>
<dbReference type="Pfam" id="PF00560">
    <property type="entry name" value="LRR_1"/>
    <property type="match status" value="1"/>
</dbReference>
<gene>
    <name evidence="9" type="ORF">CTI12_AA051290</name>
</gene>
<dbReference type="SUPFAM" id="SSF52540">
    <property type="entry name" value="P-loop containing nucleoside triphosphate hydrolases"/>
    <property type="match status" value="1"/>
</dbReference>
<dbReference type="InterPro" id="IPR032675">
    <property type="entry name" value="LRR_dom_sf"/>
</dbReference>
<evidence type="ECO:0000256" key="2">
    <source>
        <dbReference type="ARBA" id="ARBA00022614"/>
    </source>
</evidence>
<accession>A0A2U1P9R6</accession>
<comment type="caution">
    <text evidence="9">The sequence shown here is derived from an EMBL/GenBank/DDBJ whole genome shotgun (WGS) entry which is preliminary data.</text>
</comment>
<feature type="region of interest" description="Disordered" evidence="7">
    <location>
        <begin position="1046"/>
        <end position="1068"/>
    </location>
</feature>
<dbReference type="InterPro" id="IPR035897">
    <property type="entry name" value="Toll_tir_struct_dom_sf"/>
</dbReference>
<dbReference type="SMART" id="SM00255">
    <property type="entry name" value="TIR"/>
    <property type="match status" value="1"/>
</dbReference>
<dbReference type="Pfam" id="PF23282">
    <property type="entry name" value="WHD_ROQ1"/>
    <property type="match status" value="1"/>
</dbReference>
<dbReference type="GO" id="GO:0007165">
    <property type="term" value="P:signal transduction"/>
    <property type="evidence" value="ECO:0007669"/>
    <property type="project" value="InterPro"/>
</dbReference>
<dbReference type="Pfam" id="PF20160">
    <property type="entry name" value="C-JID"/>
    <property type="match status" value="1"/>
</dbReference>
<sequence length="1092" mass="125016">MAASSSSSSRSFKFDVFLSFRGEDTRKNFVDHLYTALDQRLIRTYKDDITLARGESVGPALLEAIQESHIAVIVFSKNYANSSWCLDELIHIMKCREEMGLTVIPVFYDVDPSEVRYQKRNFGEAFSKQEMKNVTKAELWRKALVAASNISGWEPKNVANGHESAAVKEIVDTIFNRLFPLNLDVDEKLVGMRDRLQDLILRLKIRSGGVLMVGIWGIGGGGKTTLATSLYTEISSQFEGHCIIDNIREESHKHGLKRLQEDIISAVFKTNVQVHNIAEGKRKIKSMLCHRNVLVILDDVDDLDQLEALAGSHKWFGDGSRIIITTRDVHLLRTHRVDDVSPVKLLTREEAMLLFNTRAYNEKKHVRDYKELSSQVVSYAAGLPLALKILGSFLYDKDEKEWMSTLDRLKDIPERDIVEKLKISFHGLKPEEKNLFLDIACFFRWRKNHNAMEIFEACGFHPDIGIKVLIQKALITIDRWGKFDMHDLVQEMAHYVVRGEHPDNPEKHSRVWKWEDIHNLCIEDATEENDKIEAIGEYYQSPDFVPSQFFKFVSNLKKLRWIRVTMYNDGNVEGPNFLSNKLRYIDWTKYPASPFPDSFQPMNLVVLKMCESFQKELWRSHKRLRQLKVLQILHSRKLVSTPNFDGLPCLQKLELRGCGNLEEIHPSIGNHRSLKSVKVISCLSLRIFPTIFKMEKLEHLEIWFCHKSLEFPDIQANMDSLVELSLIGIGIEGLLSSIGERCTSLISLHLCYCFIRKSIEIDFDRLKHLKDIRFRGNTKLVKMLLTHHLQRLDLADCCLEDGEIPSGEMSNLQELNLSYNNFSKLHFSISQLTRLKLLNLSFCKRLLELPQLPSSIAILLANECDSLTDVGDFYVDCKRLWCASLMCSNMVIDGNRILQSMLQGENAENQCVNLLLYGLEIPKGFTARLRVGWKCTLQLPENWCSDFCGFLVCTVANKLLHSTLTIKQVTGGLPGMDSEDDMVWKESAGDKITWVGYIPFASLRHTGWWDSTYKKLSFSINFPTLQQQIKYNACRGFGVRLVGRKEGSGPTETLEEISTDSSGISDGKDDYTTGFEILDDSKDYLIISSRKL</sequence>
<dbReference type="OrthoDB" id="1720901at2759"/>
<dbReference type="PROSITE" id="PS51450">
    <property type="entry name" value="LRR"/>
    <property type="match status" value="1"/>
</dbReference>
<keyword evidence="9" id="KW-0675">Receptor</keyword>
<proteinExistence type="predicted"/>
<dbReference type="EMBL" id="PKPP01001466">
    <property type="protein sequence ID" value="PWA82503.1"/>
    <property type="molecule type" value="Genomic_DNA"/>
</dbReference>
<dbReference type="EC" id="3.2.2.6" evidence="1"/>
<dbReference type="InterPro" id="IPR045344">
    <property type="entry name" value="C-JID"/>
</dbReference>
<evidence type="ECO:0000259" key="8">
    <source>
        <dbReference type="PROSITE" id="PS50104"/>
    </source>
</evidence>
<dbReference type="InterPro" id="IPR058192">
    <property type="entry name" value="WHD_ROQ1-like"/>
</dbReference>
<feature type="domain" description="TIR" evidence="8">
    <location>
        <begin position="12"/>
        <end position="178"/>
    </location>
</feature>
<reference evidence="9 10" key="1">
    <citation type="journal article" date="2018" name="Mol. Plant">
        <title>The genome of Artemisia annua provides insight into the evolution of Asteraceae family and artemisinin biosynthesis.</title>
        <authorList>
            <person name="Shen Q."/>
            <person name="Zhang L."/>
            <person name="Liao Z."/>
            <person name="Wang S."/>
            <person name="Yan T."/>
            <person name="Shi P."/>
            <person name="Liu M."/>
            <person name="Fu X."/>
            <person name="Pan Q."/>
            <person name="Wang Y."/>
            <person name="Lv Z."/>
            <person name="Lu X."/>
            <person name="Zhang F."/>
            <person name="Jiang W."/>
            <person name="Ma Y."/>
            <person name="Chen M."/>
            <person name="Hao X."/>
            <person name="Li L."/>
            <person name="Tang Y."/>
            <person name="Lv G."/>
            <person name="Zhou Y."/>
            <person name="Sun X."/>
            <person name="Brodelius P.E."/>
            <person name="Rose J.K.C."/>
            <person name="Tang K."/>
        </authorList>
    </citation>
    <scope>NUCLEOTIDE SEQUENCE [LARGE SCALE GENOMIC DNA]</scope>
    <source>
        <strain evidence="10">cv. Huhao1</strain>
        <tissue evidence="9">Leaf</tissue>
    </source>
</reference>
<dbReference type="SUPFAM" id="SSF52200">
    <property type="entry name" value="Toll/Interleukin receptor TIR domain"/>
    <property type="match status" value="1"/>
</dbReference>
<dbReference type="GO" id="GO:0061809">
    <property type="term" value="F:NAD+ nucleosidase activity, cyclic ADP-ribose generating"/>
    <property type="evidence" value="ECO:0007669"/>
    <property type="project" value="UniProtKB-EC"/>
</dbReference>
<dbReference type="GO" id="GO:0006952">
    <property type="term" value="P:defense response"/>
    <property type="evidence" value="ECO:0007669"/>
    <property type="project" value="InterPro"/>
</dbReference>
<evidence type="ECO:0000256" key="1">
    <source>
        <dbReference type="ARBA" id="ARBA00011982"/>
    </source>
</evidence>
<dbReference type="PANTHER" id="PTHR11017:SF340">
    <property type="entry name" value="NB-ARC-RELATED"/>
    <property type="match status" value="1"/>
</dbReference>
<dbReference type="SUPFAM" id="SSF52058">
    <property type="entry name" value="L domain-like"/>
    <property type="match status" value="1"/>
</dbReference>
<protein>
    <recommendedName>
        <fullName evidence="1">ADP-ribosyl cyclase/cyclic ADP-ribose hydrolase</fullName>
        <ecNumber evidence="1">3.2.2.6</ecNumber>
    </recommendedName>
</protein>
<dbReference type="STRING" id="35608.A0A2U1P9R6"/>
<dbReference type="InterPro" id="IPR002182">
    <property type="entry name" value="NB-ARC"/>
</dbReference>
<dbReference type="PROSITE" id="PS50104">
    <property type="entry name" value="TIR"/>
    <property type="match status" value="1"/>
</dbReference>
<dbReference type="Pfam" id="PF01582">
    <property type="entry name" value="TIR"/>
    <property type="match status" value="1"/>
</dbReference>
<dbReference type="Gene3D" id="3.80.10.10">
    <property type="entry name" value="Ribonuclease Inhibitor"/>
    <property type="match status" value="2"/>
</dbReference>
<keyword evidence="4" id="KW-0378">Hydrolase</keyword>
<evidence type="ECO:0000256" key="6">
    <source>
        <dbReference type="ARBA" id="ARBA00047304"/>
    </source>
</evidence>
<evidence type="ECO:0000313" key="10">
    <source>
        <dbReference type="Proteomes" id="UP000245207"/>
    </source>
</evidence>
<dbReference type="InterPro" id="IPR044974">
    <property type="entry name" value="Disease_R_plants"/>
</dbReference>
<keyword evidence="10" id="KW-1185">Reference proteome</keyword>
<evidence type="ECO:0000256" key="4">
    <source>
        <dbReference type="ARBA" id="ARBA00022801"/>
    </source>
</evidence>
<dbReference type="Pfam" id="PF00931">
    <property type="entry name" value="NB-ARC"/>
    <property type="match status" value="1"/>
</dbReference>
<dbReference type="Proteomes" id="UP000245207">
    <property type="component" value="Unassembled WGS sequence"/>
</dbReference>
<keyword evidence="3" id="KW-0677">Repeat</keyword>
<dbReference type="PANTHER" id="PTHR11017">
    <property type="entry name" value="LEUCINE-RICH REPEAT-CONTAINING PROTEIN"/>
    <property type="match status" value="1"/>
</dbReference>
<name>A0A2U1P9R6_ARTAN</name>
<dbReference type="InterPro" id="IPR042197">
    <property type="entry name" value="Apaf_helical"/>
</dbReference>
<dbReference type="Gene3D" id="3.40.50.10140">
    <property type="entry name" value="Toll/interleukin-1 receptor homology (TIR) domain"/>
    <property type="match status" value="1"/>
</dbReference>
<dbReference type="Gene3D" id="1.10.8.430">
    <property type="entry name" value="Helical domain of apoptotic protease-activating factors"/>
    <property type="match status" value="1"/>
</dbReference>
<dbReference type="AlphaFoldDB" id="A0A2U1P9R6"/>
<organism evidence="9 10">
    <name type="scientific">Artemisia annua</name>
    <name type="common">Sweet wormwood</name>
    <dbReference type="NCBI Taxonomy" id="35608"/>
    <lineage>
        <taxon>Eukaryota</taxon>
        <taxon>Viridiplantae</taxon>
        <taxon>Streptophyta</taxon>
        <taxon>Embryophyta</taxon>
        <taxon>Tracheophyta</taxon>
        <taxon>Spermatophyta</taxon>
        <taxon>Magnoliopsida</taxon>
        <taxon>eudicotyledons</taxon>
        <taxon>Gunneridae</taxon>
        <taxon>Pentapetalae</taxon>
        <taxon>asterids</taxon>
        <taxon>campanulids</taxon>
        <taxon>Asterales</taxon>
        <taxon>Asteraceae</taxon>
        <taxon>Asteroideae</taxon>
        <taxon>Anthemideae</taxon>
        <taxon>Artemisiinae</taxon>
        <taxon>Artemisia</taxon>
    </lineage>
</organism>
<dbReference type="InterPro" id="IPR000157">
    <property type="entry name" value="TIR_dom"/>
</dbReference>
<evidence type="ECO:0000256" key="3">
    <source>
        <dbReference type="ARBA" id="ARBA00022737"/>
    </source>
</evidence>
<dbReference type="GO" id="GO:0043531">
    <property type="term" value="F:ADP binding"/>
    <property type="evidence" value="ECO:0007669"/>
    <property type="project" value="InterPro"/>
</dbReference>
<comment type="catalytic activity">
    <reaction evidence="6">
        <text>NAD(+) + H2O = ADP-D-ribose + nicotinamide + H(+)</text>
        <dbReference type="Rhea" id="RHEA:16301"/>
        <dbReference type="ChEBI" id="CHEBI:15377"/>
        <dbReference type="ChEBI" id="CHEBI:15378"/>
        <dbReference type="ChEBI" id="CHEBI:17154"/>
        <dbReference type="ChEBI" id="CHEBI:57540"/>
        <dbReference type="ChEBI" id="CHEBI:57967"/>
        <dbReference type="EC" id="3.2.2.6"/>
    </reaction>
    <physiologicalReaction direction="left-to-right" evidence="6">
        <dbReference type="Rhea" id="RHEA:16302"/>
    </physiologicalReaction>
</comment>
<keyword evidence="2" id="KW-0433">Leucine-rich repeat</keyword>